<evidence type="ECO:0000313" key="3">
    <source>
        <dbReference type="Proteomes" id="UP000095200"/>
    </source>
</evidence>
<dbReference type="GO" id="GO:0030170">
    <property type="term" value="F:pyridoxal phosphate binding"/>
    <property type="evidence" value="ECO:0007669"/>
    <property type="project" value="InterPro"/>
</dbReference>
<dbReference type="InterPro" id="IPR011037">
    <property type="entry name" value="Pyrv_Knase-like_insert_dom_sf"/>
</dbReference>
<dbReference type="GO" id="GO:0003824">
    <property type="term" value="F:catalytic activity"/>
    <property type="evidence" value="ECO:0007669"/>
    <property type="project" value="InterPro"/>
</dbReference>
<sequence length="142" mass="15258">MKVVSIALSAEKGTRKTPVTTANLIAEHGLEGDAHAGKWHRQVSFLAGEDIQAARDRGIDVDFGDFAENIGTQGVDWPSLPVGTRVRLGKDVLVEVTQIGKKCHVKCAIYELAGECIMPKRGVFARVLHGGQLSIGDPITIE</sequence>
<feature type="domain" description="MOSC" evidence="1">
    <location>
        <begin position="17"/>
        <end position="142"/>
    </location>
</feature>
<dbReference type="AlphaFoldDB" id="A0A194AL66"/>
<dbReference type="PANTHER" id="PTHR36930">
    <property type="entry name" value="METAL-SULFUR CLUSTER BIOSYNTHESIS PROTEINS YUAD-RELATED"/>
    <property type="match status" value="1"/>
</dbReference>
<organism evidence="2 3">
    <name type="scientific">Desulfoplanes formicivorans</name>
    <dbReference type="NCBI Taxonomy" id="1592317"/>
    <lineage>
        <taxon>Bacteria</taxon>
        <taxon>Pseudomonadati</taxon>
        <taxon>Thermodesulfobacteriota</taxon>
        <taxon>Desulfovibrionia</taxon>
        <taxon>Desulfovibrionales</taxon>
        <taxon>Desulfoplanaceae</taxon>
        <taxon>Desulfoplanes</taxon>
    </lineage>
</organism>
<dbReference type="GO" id="GO:0030151">
    <property type="term" value="F:molybdenum ion binding"/>
    <property type="evidence" value="ECO:0007669"/>
    <property type="project" value="InterPro"/>
</dbReference>
<dbReference type="InterPro" id="IPR005302">
    <property type="entry name" value="MoCF_Sase_C"/>
</dbReference>
<evidence type="ECO:0000259" key="1">
    <source>
        <dbReference type="PROSITE" id="PS51340"/>
    </source>
</evidence>
<proteinExistence type="predicted"/>
<dbReference type="RefSeq" id="WP_069860018.1">
    <property type="nucleotide sequence ID" value="NZ_BDFE01000020.1"/>
</dbReference>
<dbReference type="InterPro" id="IPR052716">
    <property type="entry name" value="MOSC_domain"/>
</dbReference>
<dbReference type="Proteomes" id="UP000095200">
    <property type="component" value="Unassembled WGS sequence"/>
</dbReference>
<reference evidence="3" key="1">
    <citation type="submission" date="2016-06" db="EMBL/GenBank/DDBJ databases">
        <title>Draft genome sequence of Desulfoplanes formicivorans strain Pf12B.</title>
        <authorList>
            <person name="Watanabe M."/>
            <person name="Kojima H."/>
            <person name="Fukui M."/>
        </authorList>
    </citation>
    <scope>NUCLEOTIDE SEQUENCE [LARGE SCALE GENOMIC DNA]</scope>
    <source>
        <strain evidence="3">Pf12B</strain>
    </source>
</reference>
<dbReference type="STRING" id="1592317.DPF_2514"/>
<dbReference type="SUPFAM" id="SSF50800">
    <property type="entry name" value="PK beta-barrel domain-like"/>
    <property type="match status" value="1"/>
</dbReference>
<dbReference type="EMBL" id="BDFE01000020">
    <property type="protein sequence ID" value="GAU09781.1"/>
    <property type="molecule type" value="Genomic_DNA"/>
</dbReference>
<dbReference type="Pfam" id="PF03473">
    <property type="entry name" value="MOSC"/>
    <property type="match status" value="1"/>
</dbReference>
<accession>A0A194AL66</accession>
<dbReference type="Gene3D" id="2.40.33.20">
    <property type="entry name" value="PK beta-barrel domain-like"/>
    <property type="match status" value="1"/>
</dbReference>
<keyword evidence="3" id="KW-1185">Reference proteome</keyword>
<evidence type="ECO:0000313" key="2">
    <source>
        <dbReference type="EMBL" id="GAU09781.1"/>
    </source>
</evidence>
<protein>
    <submittedName>
        <fullName evidence="2">Molybdenum cofactor sulfurase</fullName>
    </submittedName>
</protein>
<comment type="caution">
    <text evidence="2">The sequence shown here is derived from an EMBL/GenBank/DDBJ whole genome shotgun (WGS) entry which is preliminary data.</text>
</comment>
<dbReference type="PROSITE" id="PS51340">
    <property type="entry name" value="MOSC"/>
    <property type="match status" value="1"/>
</dbReference>
<name>A0A194AL66_9BACT</name>
<dbReference type="PANTHER" id="PTHR36930:SF1">
    <property type="entry name" value="MOSC DOMAIN-CONTAINING PROTEIN"/>
    <property type="match status" value="1"/>
</dbReference>
<dbReference type="OrthoDB" id="9784492at2"/>
<gene>
    <name evidence="2" type="ORF">DPF_2514</name>
</gene>